<name>A0A158JHM2_9BURK</name>
<gene>
    <name evidence="2" type="ORF">AWB69_07895</name>
</gene>
<dbReference type="EMBL" id="FCOK02000088">
    <property type="protein sequence ID" value="SAL67901.1"/>
    <property type="molecule type" value="Genomic_DNA"/>
</dbReference>
<dbReference type="PROSITE" id="PS51257">
    <property type="entry name" value="PROKAR_LIPOPROTEIN"/>
    <property type="match status" value="1"/>
</dbReference>
<evidence type="ECO:0000313" key="3">
    <source>
        <dbReference type="Proteomes" id="UP000054683"/>
    </source>
</evidence>
<feature type="signal peptide" evidence="1">
    <location>
        <begin position="1"/>
        <end position="26"/>
    </location>
</feature>
<evidence type="ECO:0000313" key="2">
    <source>
        <dbReference type="EMBL" id="SAL67901.1"/>
    </source>
</evidence>
<evidence type="ECO:0000256" key="1">
    <source>
        <dbReference type="SAM" id="SignalP"/>
    </source>
</evidence>
<sequence length="39" mass="3903">MRKLTATFIVGLIGLIALSVSSTAVACSGTADSTYSAPK</sequence>
<proteinExistence type="predicted"/>
<protein>
    <recommendedName>
        <fullName evidence="4">Lipoprotein</fullName>
    </recommendedName>
</protein>
<organism evidence="2 3">
    <name type="scientific">Caballeronia udeis</name>
    <dbReference type="NCBI Taxonomy" id="1232866"/>
    <lineage>
        <taxon>Bacteria</taxon>
        <taxon>Pseudomonadati</taxon>
        <taxon>Pseudomonadota</taxon>
        <taxon>Betaproteobacteria</taxon>
        <taxon>Burkholderiales</taxon>
        <taxon>Burkholderiaceae</taxon>
        <taxon>Caballeronia</taxon>
    </lineage>
</organism>
<dbReference type="Proteomes" id="UP000054683">
    <property type="component" value="Unassembled WGS sequence"/>
</dbReference>
<evidence type="ECO:0008006" key="4">
    <source>
        <dbReference type="Google" id="ProtNLM"/>
    </source>
</evidence>
<dbReference type="AlphaFoldDB" id="A0A158JHM2"/>
<feature type="chain" id="PRO_5030022108" description="Lipoprotein" evidence="1">
    <location>
        <begin position="27"/>
        <end position="39"/>
    </location>
</feature>
<reference evidence="2 3" key="1">
    <citation type="submission" date="2016-01" db="EMBL/GenBank/DDBJ databases">
        <authorList>
            <person name="Oliw E.H."/>
        </authorList>
    </citation>
    <scope>NUCLEOTIDE SEQUENCE [LARGE SCALE GENOMIC DNA]</scope>
    <source>
        <strain evidence="2">LMG 27134</strain>
    </source>
</reference>
<keyword evidence="1" id="KW-0732">Signal</keyword>
<accession>A0A158JHM2</accession>